<name>A0A0F8XL14_9ZZZZ</name>
<comment type="caution">
    <text evidence="1">The sequence shown here is derived from an EMBL/GenBank/DDBJ whole genome shotgun (WGS) entry which is preliminary data.</text>
</comment>
<reference evidence="1" key="1">
    <citation type="journal article" date="2015" name="Nature">
        <title>Complex archaea that bridge the gap between prokaryotes and eukaryotes.</title>
        <authorList>
            <person name="Spang A."/>
            <person name="Saw J.H."/>
            <person name="Jorgensen S.L."/>
            <person name="Zaremba-Niedzwiedzka K."/>
            <person name="Martijn J."/>
            <person name="Lind A.E."/>
            <person name="van Eijk R."/>
            <person name="Schleper C."/>
            <person name="Guy L."/>
            <person name="Ettema T.J."/>
        </authorList>
    </citation>
    <scope>NUCLEOTIDE SEQUENCE</scope>
</reference>
<evidence type="ECO:0000313" key="1">
    <source>
        <dbReference type="EMBL" id="KKK61785.1"/>
    </source>
</evidence>
<gene>
    <name evidence="1" type="ORF">LCGC14_3010870</name>
</gene>
<dbReference type="EMBL" id="LAZR01062311">
    <property type="protein sequence ID" value="KKK61785.1"/>
    <property type="molecule type" value="Genomic_DNA"/>
</dbReference>
<feature type="non-terminal residue" evidence="1">
    <location>
        <position position="1"/>
    </location>
</feature>
<dbReference type="InterPro" id="IPR011231">
    <property type="entry name" value="Phage_VT1-Sakai_H0018"/>
</dbReference>
<dbReference type="Pfam" id="PF09956">
    <property type="entry name" value="Phage_cement_2"/>
    <property type="match status" value="1"/>
</dbReference>
<dbReference type="AlphaFoldDB" id="A0A0F8XL14"/>
<proteinExistence type="predicted"/>
<accession>A0A0F8XL14</accession>
<protein>
    <submittedName>
        <fullName evidence="1">Uncharacterized protein</fullName>
    </submittedName>
</protein>
<sequence>DVAFGVVSEDVDFSEADGASVWLLNEGGIVPIEAAAAIALGAKIAPSANGRGQTGVSTQFNRGVALQAASAAGHIIPMLVQVEETVLS</sequence>
<organism evidence="1">
    <name type="scientific">marine sediment metagenome</name>
    <dbReference type="NCBI Taxonomy" id="412755"/>
    <lineage>
        <taxon>unclassified sequences</taxon>
        <taxon>metagenomes</taxon>
        <taxon>ecological metagenomes</taxon>
    </lineage>
</organism>